<evidence type="ECO:0000256" key="7">
    <source>
        <dbReference type="ARBA" id="ARBA00022824"/>
    </source>
</evidence>
<evidence type="ECO:0000256" key="6">
    <source>
        <dbReference type="ARBA" id="ARBA00022723"/>
    </source>
</evidence>
<proteinExistence type="inferred from homology"/>
<dbReference type="FunFam" id="1.10.630.10:FF:000042">
    <property type="entry name" value="Cytochrome P450"/>
    <property type="match status" value="1"/>
</dbReference>
<evidence type="ECO:0000256" key="14">
    <source>
        <dbReference type="RuleBase" id="RU000461"/>
    </source>
</evidence>
<dbReference type="InterPro" id="IPR001128">
    <property type="entry name" value="Cyt_P450"/>
</dbReference>
<comment type="cofactor">
    <cofactor evidence="1 13">
        <name>heme</name>
        <dbReference type="ChEBI" id="CHEBI:30413"/>
    </cofactor>
</comment>
<evidence type="ECO:0008006" key="17">
    <source>
        <dbReference type="Google" id="ProtNLM"/>
    </source>
</evidence>
<sequence>MFLNILIALTIIYLLYKFSIRNFDYWEKRDVPFPKPLPFVGNLLDLLTLRASIGDLLANFYSTFKTPYFGIYIFNKPYLIIRSPTIIKHITVKDFNYFPDHTLLSDEKLDSVASNLLLFAKNPEWKFLRTKISQAFSTGKVKNMFPLVSEAAKEMNSYVTKNQNSNYMEAKELCAKYATEVVATCAFGLNSNCFENEDAEFRVIGRKLFSFDLMNGIRQISYFFAHGFVKLFRVPFFDPSVANFMRDMIHSTLEHREKTGFKRNDVIDTIMQIRSKSTPQDACKFEGDIIVAQAGQFYTAGFETVGTTMSFTLYEICLQRDIQDRIRSEIKDSLIKYGELTYEGIQEMKYLNMAVCETLRKYPVLPYLDRICVADYKVPDSDLVIEKGTPVYIPMFGLHYDPEYFPDPDKYDPERFSDENKSRLPSYTFIPFGEGPRACIGERLGLMVSKLGLCYLLSQFEVVRCTETPVPIIFEKTGILLASTVGLPIKFQKSPLITA</sequence>
<evidence type="ECO:0000256" key="3">
    <source>
        <dbReference type="ARBA" id="ARBA00004406"/>
    </source>
</evidence>
<evidence type="ECO:0000256" key="8">
    <source>
        <dbReference type="ARBA" id="ARBA00022848"/>
    </source>
</evidence>
<accession>A0A8K0DEP7</accession>
<comment type="similarity">
    <text evidence="4 14">Belongs to the cytochrome P450 family.</text>
</comment>
<dbReference type="GO" id="GO:0020037">
    <property type="term" value="F:heme binding"/>
    <property type="evidence" value="ECO:0007669"/>
    <property type="project" value="InterPro"/>
</dbReference>
<dbReference type="GO" id="GO:0005506">
    <property type="term" value="F:iron ion binding"/>
    <property type="evidence" value="ECO:0007669"/>
    <property type="project" value="InterPro"/>
</dbReference>
<evidence type="ECO:0000256" key="4">
    <source>
        <dbReference type="ARBA" id="ARBA00010617"/>
    </source>
</evidence>
<keyword evidence="16" id="KW-1185">Reference proteome</keyword>
<dbReference type="EMBL" id="VTPC01001445">
    <property type="protein sequence ID" value="KAF2901941.1"/>
    <property type="molecule type" value="Genomic_DNA"/>
</dbReference>
<dbReference type="PRINTS" id="PR00463">
    <property type="entry name" value="EP450I"/>
</dbReference>
<feature type="binding site" description="axial binding residue" evidence="13">
    <location>
        <position position="439"/>
    </location>
    <ligand>
        <name>heme</name>
        <dbReference type="ChEBI" id="CHEBI:30413"/>
    </ligand>
    <ligandPart>
        <name>Fe</name>
        <dbReference type="ChEBI" id="CHEBI:18248"/>
    </ligandPart>
</feature>
<dbReference type="Proteomes" id="UP000801492">
    <property type="component" value="Unassembled WGS sequence"/>
</dbReference>
<dbReference type="GO" id="GO:0016705">
    <property type="term" value="F:oxidoreductase activity, acting on paired donors, with incorporation or reduction of molecular oxygen"/>
    <property type="evidence" value="ECO:0007669"/>
    <property type="project" value="InterPro"/>
</dbReference>
<keyword evidence="5 13" id="KW-0349">Heme</keyword>
<evidence type="ECO:0000313" key="15">
    <source>
        <dbReference type="EMBL" id="KAF2901941.1"/>
    </source>
</evidence>
<dbReference type="PANTHER" id="PTHR24292">
    <property type="entry name" value="CYTOCHROME P450"/>
    <property type="match status" value="1"/>
</dbReference>
<comment type="caution">
    <text evidence="15">The sequence shown here is derived from an EMBL/GenBank/DDBJ whole genome shotgun (WGS) entry which is preliminary data.</text>
</comment>
<dbReference type="SUPFAM" id="SSF48264">
    <property type="entry name" value="Cytochrome P450"/>
    <property type="match status" value="1"/>
</dbReference>
<keyword evidence="8" id="KW-0492">Microsome</keyword>
<name>A0A8K0DEP7_IGNLU</name>
<dbReference type="InterPro" id="IPR017972">
    <property type="entry name" value="Cyt_P450_CS"/>
</dbReference>
<reference evidence="15" key="1">
    <citation type="submission" date="2019-08" db="EMBL/GenBank/DDBJ databases">
        <title>The genome of the North American firefly Photinus pyralis.</title>
        <authorList>
            <consortium name="Photinus pyralis genome working group"/>
            <person name="Fallon T.R."/>
            <person name="Sander Lower S.E."/>
            <person name="Weng J.-K."/>
        </authorList>
    </citation>
    <scope>NUCLEOTIDE SEQUENCE</scope>
    <source>
        <strain evidence="15">TRF0915ILg1</strain>
        <tissue evidence="15">Whole body</tissue>
    </source>
</reference>
<dbReference type="InterPro" id="IPR002401">
    <property type="entry name" value="Cyt_P450_E_grp-I"/>
</dbReference>
<evidence type="ECO:0000256" key="11">
    <source>
        <dbReference type="ARBA" id="ARBA00023033"/>
    </source>
</evidence>
<keyword evidence="7" id="KW-0256">Endoplasmic reticulum</keyword>
<dbReference type="PANTHER" id="PTHR24292:SF45">
    <property type="entry name" value="CYTOCHROME P450 6G1-RELATED"/>
    <property type="match status" value="1"/>
</dbReference>
<dbReference type="GO" id="GO:0005789">
    <property type="term" value="C:endoplasmic reticulum membrane"/>
    <property type="evidence" value="ECO:0007669"/>
    <property type="project" value="UniProtKB-SubCell"/>
</dbReference>
<gene>
    <name evidence="15" type="ORF">ILUMI_04246</name>
</gene>
<evidence type="ECO:0000256" key="1">
    <source>
        <dbReference type="ARBA" id="ARBA00001971"/>
    </source>
</evidence>
<evidence type="ECO:0000256" key="9">
    <source>
        <dbReference type="ARBA" id="ARBA00023002"/>
    </source>
</evidence>
<dbReference type="PROSITE" id="PS00086">
    <property type="entry name" value="CYTOCHROME_P450"/>
    <property type="match status" value="1"/>
</dbReference>
<dbReference type="Gene3D" id="1.10.630.10">
    <property type="entry name" value="Cytochrome P450"/>
    <property type="match status" value="1"/>
</dbReference>
<dbReference type="PRINTS" id="PR00385">
    <property type="entry name" value="P450"/>
</dbReference>
<evidence type="ECO:0000313" key="16">
    <source>
        <dbReference type="Proteomes" id="UP000801492"/>
    </source>
</evidence>
<comment type="subcellular location">
    <subcellularLocation>
        <location evidence="3">Endoplasmic reticulum membrane</location>
        <topology evidence="3">Peripheral membrane protein</topology>
    </subcellularLocation>
    <subcellularLocation>
        <location evidence="2">Microsome membrane</location>
        <topology evidence="2">Peripheral membrane protein</topology>
    </subcellularLocation>
</comment>
<keyword evidence="11 14" id="KW-0503">Monooxygenase</keyword>
<organism evidence="15 16">
    <name type="scientific">Ignelater luminosus</name>
    <name type="common">Cucubano</name>
    <name type="synonym">Pyrophorus luminosus</name>
    <dbReference type="NCBI Taxonomy" id="2038154"/>
    <lineage>
        <taxon>Eukaryota</taxon>
        <taxon>Metazoa</taxon>
        <taxon>Ecdysozoa</taxon>
        <taxon>Arthropoda</taxon>
        <taxon>Hexapoda</taxon>
        <taxon>Insecta</taxon>
        <taxon>Pterygota</taxon>
        <taxon>Neoptera</taxon>
        <taxon>Endopterygota</taxon>
        <taxon>Coleoptera</taxon>
        <taxon>Polyphaga</taxon>
        <taxon>Elateriformia</taxon>
        <taxon>Elateroidea</taxon>
        <taxon>Elateridae</taxon>
        <taxon>Agrypninae</taxon>
        <taxon>Pyrophorini</taxon>
        <taxon>Ignelater</taxon>
    </lineage>
</organism>
<dbReference type="GO" id="GO:0004497">
    <property type="term" value="F:monooxygenase activity"/>
    <property type="evidence" value="ECO:0007669"/>
    <property type="project" value="UniProtKB-KW"/>
</dbReference>
<dbReference type="InterPro" id="IPR050476">
    <property type="entry name" value="Insect_CytP450_Detox"/>
</dbReference>
<keyword evidence="10 13" id="KW-0408">Iron</keyword>
<evidence type="ECO:0000256" key="13">
    <source>
        <dbReference type="PIRSR" id="PIRSR602401-1"/>
    </source>
</evidence>
<dbReference type="InterPro" id="IPR036396">
    <property type="entry name" value="Cyt_P450_sf"/>
</dbReference>
<evidence type="ECO:0000256" key="2">
    <source>
        <dbReference type="ARBA" id="ARBA00004174"/>
    </source>
</evidence>
<keyword evidence="6 13" id="KW-0479">Metal-binding</keyword>
<dbReference type="CDD" id="cd11056">
    <property type="entry name" value="CYP6-like"/>
    <property type="match status" value="1"/>
</dbReference>
<protein>
    <recommendedName>
        <fullName evidence="17">Cytochrome P450</fullName>
    </recommendedName>
</protein>
<evidence type="ECO:0000256" key="10">
    <source>
        <dbReference type="ARBA" id="ARBA00023004"/>
    </source>
</evidence>
<keyword evidence="9 14" id="KW-0560">Oxidoreductase</keyword>
<evidence type="ECO:0000256" key="5">
    <source>
        <dbReference type="ARBA" id="ARBA00022617"/>
    </source>
</evidence>
<dbReference type="OrthoDB" id="2789670at2759"/>
<dbReference type="AlphaFoldDB" id="A0A8K0DEP7"/>
<dbReference type="Pfam" id="PF00067">
    <property type="entry name" value="p450"/>
    <property type="match status" value="1"/>
</dbReference>
<evidence type="ECO:0000256" key="12">
    <source>
        <dbReference type="ARBA" id="ARBA00023136"/>
    </source>
</evidence>
<keyword evidence="12" id="KW-0472">Membrane</keyword>